<keyword evidence="2" id="KW-0349">Heme</keyword>
<keyword evidence="8" id="KW-1185">Reference proteome</keyword>
<keyword evidence="6" id="KW-0732">Signal</keyword>
<dbReference type="EMBL" id="JBHLUN010000007">
    <property type="protein sequence ID" value="MFC0408750.1"/>
    <property type="molecule type" value="Genomic_DNA"/>
</dbReference>
<accession>A0ABV6JSQ3</accession>
<proteinExistence type="predicted"/>
<organism evidence="7 8">
    <name type="scientific">Roseomonas elaeocarpi</name>
    <dbReference type="NCBI Taxonomy" id="907779"/>
    <lineage>
        <taxon>Bacteria</taxon>
        <taxon>Pseudomonadati</taxon>
        <taxon>Pseudomonadota</taxon>
        <taxon>Alphaproteobacteria</taxon>
        <taxon>Acetobacterales</taxon>
        <taxon>Roseomonadaceae</taxon>
        <taxon>Roseomonas</taxon>
    </lineage>
</organism>
<dbReference type="InterPro" id="IPR002321">
    <property type="entry name" value="Cyt_c_II"/>
</dbReference>
<dbReference type="Gene3D" id="1.20.120.10">
    <property type="entry name" value="Cytochrome c/b562"/>
    <property type="match status" value="1"/>
</dbReference>
<sequence>MRTRWLATAAALALLVGLGDALAQASGGAPAPGDAIAARKTAMKTMQGDIEAIKKILDAGGSPSEAAPRAAEIHQQLTNVPALFPAGSEQGDTKALPAVWSDRAGFERASANALAASEKLQATLASGDAGASATAFREMGAACGGCHRNYRGR</sequence>
<evidence type="ECO:0000256" key="1">
    <source>
        <dbReference type="ARBA" id="ARBA00022448"/>
    </source>
</evidence>
<gene>
    <name evidence="7" type="ORF">ACFFGY_10850</name>
</gene>
<evidence type="ECO:0000256" key="3">
    <source>
        <dbReference type="ARBA" id="ARBA00022723"/>
    </source>
</evidence>
<evidence type="ECO:0000256" key="2">
    <source>
        <dbReference type="ARBA" id="ARBA00022617"/>
    </source>
</evidence>
<evidence type="ECO:0000256" key="5">
    <source>
        <dbReference type="ARBA" id="ARBA00023004"/>
    </source>
</evidence>
<keyword evidence="1" id="KW-0813">Transport</keyword>
<comment type="caution">
    <text evidence="7">The sequence shown here is derived from an EMBL/GenBank/DDBJ whole genome shotgun (WGS) entry which is preliminary data.</text>
</comment>
<keyword evidence="3" id="KW-0479">Metal-binding</keyword>
<dbReference type="InterPro" id="IPR012127">
    <property type="entry name" value="Cyt_c_prime"/>
</dbReference>
<feature type="signal peptide" evidence="6">
    <location>
        <begin position="1"/>
        <end position="25"/>
    </location>
</feature>
<evidence type="ECO:0000256" key="6">
    <source>
        <dbReference type="SAM" id="SignalP"/>
    </source>
</evidence>
<protein>
    <submittedName>
        <fullName evidence="7">C-type cytochrome</fullName>
    </submittedName>
</protein>
<keyword evidence="4" id="KW-0249">Electron transport</keyword>
<name>A0ABV6JSQ3_9PROT</name>
<dbReference type="Proteomes" id="UP001589865">
    <property type="component" value="Unassembled WGS sequence"/>
</dbReference>
<evidence type="ECO:0000256" key="4">
    <source>
        <dbReference type="ARBA" id="ARBA00022982"/>
    </source>
</evidence>
<reference evidence="7 8" key="1">
    <citation type="submission" date="2024-09" db="EMBL/GenBank/DDBJ databases">
        <authorList>
            <person name="Sun Q."/>
            <person name="Mori K."/>
        </authorList>
    </citation>
    <scope>NUCLEOTIDE SEQUENCE [LARGE SCALE GENOMIC DNA]</scope>
    <source>
        <strain evidence="7 8">TBRC 5777</strain>
    </source>
</reference>
<dbReference type="SUPFAM" id="SSF47175">
    <property type="entry name" value="Cytochromes"/>
    <property type="match status" value="1"/>
</dbReference>
<evidence type="ECO:0000313" key="8">
    <source>
        <dbReference type="Proteomes" id="UP001589865"/>
    </source>
</evidence>
<keyword evidence="5" id="KW-0408">Iron</keyword>
<evidence type="ECO:0000313" key="7">
    <source>
        <dbReference type="EMBL" id="MFC0408750.1"/>
    </source>
</evidence>
<dbReference type="PROSITE" id="PS51009">
    <property type="entry name" value="CYTCII"/>
    <property type="match status" value="1"/>
</dbReference>
<feature type="chain" id="PRO_5045061450" evidence="6">
    <location>
        <begin position="26"/>
        <end position="153"/>
    </location>
</feature>
<dbReference type="RefSeq" id="WP_377044504.1">
    <property type="nucleotide sequence ID" value="NZ_JBHLUN010000007.1"/>
</dbReference>
<dbReference type="PIRSF" id="PIRSF000027">
    <property type="entry name" value="Cytc_c_prime"/>
    <property type="match status" value="1"/>
</dbReference>
<dbReference type="InterPro" id="IPR010980">
    <property type="entry name" value="Cyt_c/b562"/>
</dbReference>
<dbReference type="Pfam" id="PF01322">
    <property type="entry name" value="Cytochrom_C_2"/>
    <property type="match status" value="1"/>
</dbReference>